<reference evidence="3" key="1">
    <citation type="journal article" date="2014" name="Int. J. Syst. Evol. Microbiol.">
        <title>Complete genome sequence of Corynebacterium casei LMG S-19264T (=DSM 44701T), isolated from a smear-ripened cheese.</title>
        <authorList>
            <consortium name="US DOE Joint Genome Institute (JGI-PGF)"/>
            <person name="Walter F."/>
            <person name="Albersmeier A."/>
            <person name="Kalinowski J."/>
            <person name="Ruckert C."/>
        </authorList>
    </citation>
    <scope>NUCLEOTIDE SEQUENCE</scope>
    <source>
        <strain evidence="3">KCTC 12344</strain>
    </source>
</reference>
<keyword evidence="2" id="KW-0732">Signal</keyword>
<feature type="region of interest" description="Disordered" evidence="1">
    <location>
        <begin position="252"/>
        <end position="271"/>
    </location>
</feature>
<evidence type="ECO:0000313" key="4">
    <source>
        <dbReference type="Proteomes" id="UP000619512"/>
    </source>
</evidence>
<dbReference type="AlphaFoldDB" id="A0AA87YBR0"/>
<accession>A0AA87YBR0</accession>
<dbReference type="EMBL" id="BMWW01000002">
    <property type="protein sequence ID" value="GGY85368.1"/>
    <property type="molecule type" value="Genomic_DNA"/>
</dbReference>
<sequence length="271" mass="28282">MNFHSVSRLLAGGMLALLAQGASAQIFDNGLPASWQCTGACGVSEADGDVQLAPNGGTHYGWISTYGGAPGVLLPGVNSPADSGGGSLLRSHLFTAAAGQALTFQFNYVTTDAGDFTDYAWVRLIHADGNQAALLVTARTSPGGGAVPGFGMPPPAAWLTPSSSTVSGPPPFWSPLGADSGTCYVAVRRDGLDRRQLCHCHERQLLSGIRRDELVRRVGRLGPRVRRHCARRRPPAAGAGAGHLVAAGRRFRRAAGPSPAMRLRAEPPATR</sequence>
<organism evidence="3 4">
    <name type="scientific">Pseudoduganella plicata</name>
    <dbReference type="NCBI Taxonomy" id="321984"/>
    <lineage>
        <taxon>Bacteria</taxon>
        <taxon>Pseudomonadati</taxon>
        <taxon>Pseudomonadota</taxon>
        <taxon>Betaproteobacteria</taxon>
        <taxon>Burkholderiales</taxon>
        <taxon>Oxalobacteraceae</taxon>
        <taxon>Telluria group</taxon>
        <taxon>Pseudoduganella</taxon>
    </lineage>
</organism>
<dbReference type="Proteomes" id="UP000619512">
    <property type="component" value="Unassembled WGS sequence"/>
</dbReference>
<protein>
    <submittedName>
        <fullName evidence="3">Uncharacterized protein</fullName>
    </submittedName>
</protein>
<evidence type="ECO:0000256" key="2">
    <source>
        <dbReference type="SAM" id="SignalP"/>
    </source>
</evidence>
<evidence type="ECO:0000256" key="1">
    <source>
        <dbReference type="SAM" id="MobiDB-lite"/>
    </source>
</evidence>
<evidence type="ECO:0000313" key="3">
    <source>
        <dbReference type="EMBL" id="GGY85368.1"/>
    </source>
</evidence>
<dbReference type="NCBIfam" id="NF038132">
    <property type="entry name" value="PEP_NF038132"/>
    <property type="match status" value="1"/>
</dbReference>
<feature type="signal peptide" evidence="2">
    <location>
        <begin position="1"/>
        <end position="24"/>
    </location>
</feature>
<reference evidence="3" key="2">
    <citation type="submission" date="2022-12" db="EMBL/GenBank/DDBJ databases">
        <authorList>
            <person name="Sun Q."/>
            <person name="Kim S."/>
        </authorList>
    </citation>
    <scope>NUCLEOTIDE SEQUENCE</scope>
    <source>
        <strain evidence="3">KCTC 12344</strain>
    </source>
</reference>
<comment type="caution">
    <text evidence="3">The sequence shown here is derived from an EMBL/GenBank/DDBJ whole genome shotgun (WGS) entry which is preliminary data.</text>
</comment>
<gene>
    <name evidence="3" type="ORF">GCM10007388_18290</name>
</gene>
<feature type="chain" id="PRO_5041680458" evidence="2">
    <location>
        <begin position="25"/>
        <end position="271"/>
    </location>
</feature>
<proteinExistence type="predicted"/>
<name>A0AA87YBR0_9BURK</name>